<evidence type="ECO:0000313" key="1">
    <source>
        <dbReference type="EMBL" id="MDP9647608.1"/>
    </source>
</evidence>
<gene>
    <name evidence="1" type="ORF">J2793_003054</name>
</gene>
<dbReference type="EMBL" id="JAURTK010000003">
    <property type="protein sequence ID" value="MDP9647608.1"/>
    <property type="molecule type" value="Genomic_DNA"/>
</dbReference>
<dbReference type="Proteomes" id="UP001229486">
    <property type="component" value="Unassembled WGS sequence"/>
</dbReference>
<sequence length="723" mass="81462">MLMQAFLDQGRKSGEDFPIILESLLGYFRSWYPPSIISTIATYGLQVGVSEKGASQLGFVEKVQQHHVELLQALMLTLPHADWGREPPPSDIIQKIIDQSSELASAFSYRRFVSMEIERDKQQQVVLLLQERLRLHTQIVRNWGYFSAVVRISKELYSAIDQDLSNQFGFSATDFIEISKTLVSSFERRSNSRWRTLGEIFKSQTTEQLVREYYAKYPDVEGDPDEFLAIIPDGVTMEMVKYRLLSHADIALAKLGVVDVAELAELAGRTQGVVESVLSKLVLSPGDLDLGQAEYFFLANPVWTSPGVLIEHEFFFPAPQVIFSHIHSILGSLAEAAGIKEKLEKIRAEFLENKIKDIVEKTLPGIHITSNAKWQLGDKIFETDLLGKIDRVVLIVEAKSAALTPQGLRGAPDRVKRHVRDLVVDPAQQSYRLEQVIQQAKDGDQTSINIASSLGLVLDDIDVIIRVSITLDDFSVICSAEKELKAAGWAPDDLRLAPTLGIADFEVVADILSEPAHFLHYFSERERIQKTADIFGDELDYLGFYLETGFNVASIENEKIALSISGMSHDIDHYYTSGDAGVIVPKPLPKVHAHISRIVESVRQRGVKAWTIMSLDILSLGNLEEQHALFKEMDRLRESVRKNYQNPRHLCSLQVSPPAHRFACVIFYVYPQALSERRQDIVSQLSGDALAEGKWRRCVFVGRKIEEWDRPYQFIGIATPPKD</sequence>
<reference evidence="1" key="1">
    <citation type="submission" date="2023-07" db="EMBL/GenBank/DDBJ databases">
        <title>Sorghum-associated microbial communities from plants grown in Nebraska, USA.</title>
        <authorList>
            <person name="Schachtman D."/>
        </authorList>
    </citation>
    <scope>NUCLEOTIDE SEQUENCE</scope>
    <source>
        <strain evidence="1">DS1061</strain>
    </source>
</reference>
<dbReference type="AlphaFoldDB" id="A0AB73IC79"/>
<name>A0AB73IC79_9BURK</name>
<proteinExistence type="predicted"/>
<accession>A0AB73IC79</accession>
<dbReference type="RefSeq" id="WP_392393849.1">
    <property type="nucleotide sequence ID" value="NZ_JAURTK010000003.1"/>
</dbReference>
<comment type="caution">
    <text evidence="1">The sequence shown here is derived from an EMBL/GenBank/DDBJ whole genome shotgun (WGS) entry which is preliminary data.</text>
</comment>
<evidence type="ECO:0000313" key="2">
    <source>
        <dbReference type="Proteomes" id="UP001229486"/>
    </source>
</evidence>
<protein>
    <submittedName>
        <fullName evidence="1">Uncharacterized protein</fullName>
    </submittedName>
</protein>
<organism evidence="1 2">
    <name type="scientific">Paraburkholderia caledonica</name>
    <dbReference type="NCBI Taxonomy" id="134536"/>
    <lineage>
        <taxon>Bacteria</taxon>
        <taxon>Pseudomonadati</taxon>
        <taxon>Pseudomonadota</taxon>
        <taxon>Betaproteobacteria</taxon>
        <taxon>Burkholderiales</taxon>
        <taxon>Burkholderiaceae</taxon>
        <taxon>Paraburkholderia</taxon>
    </lineage>
</organism>